<gene>
    <name evidence="1" type="ORF">JOE61_003856</name>
</gene>
<dbReference type="EMBL" id="JAFBBZ010000001">
    <property type="protein sequence ID" value="MBM7510042.1"/>
    <property type="molecule type" value="Genomic_DNA"/>
</dbReference>
<dbReference type="Proteomes" id="UP000732378">
    <property type="component" value="Unassembled WGS sequence"/>
</dbReference>
<proteinExistence type="predicted"/>
<evidence type="ECO:0000313" key="2">
    <source>
        <dbReference type="Proteomes" id="UP000732378"/>
    </source>
</evidence>
<name>A0ABS2MFT2_9ACTN</name>
<organism evidence="1 2">
    <name type="scientific">Nocardioides salarius</name>
    <dbReference type="NCBI Taxonomy" id="374513"/>
    <lineage>
        <taxon>Bacteria</taxon>
        <taxon>Bacillati</taxon>
        <taxon>Actinomycetota</taxon>
        <taxon>Actinomycetes</taxon>
        <taxon>Propionibacteriales</taxon>
        <taxon>Nocardioidaceae</taxon>
        <taxon>Nocardioides</taxon>
    </lineage>
</organism>
<accession>A0ABS2MFT2</accession>
<protein>
    <submittedName>
        <fullName evidence="1">Uncharacterized protein</fullName>
    </submittedName>
</protein>
<comment type="caution">
    <text evidence="1">The sequence shown here is derived from an EMBL/GenBank/DDBJ whole genome shotgun (WGS) entry which is preliminary data.</text>
</comment>
<reference evidence="1 2" key="1">
    <citation type="submission" date="2021-01" db="EMBL/GenBank/DDBJ databases">
        <title>Sequencing the genomes of 1000 actinobacteria strains.</title>
        <authorList>
            <person name="Klenk H.-P."/>
        </authorList>
    </citation>
    <scope>NUCLEOTIDE SEQUENCE [LARGE SCALE GENOMIC DNA]</scope>
    <source>
        <strain evidence="1 2">DSM 18239</strain>
    </source>
</reference>
<evidence type="ECO:0000313" key="1">
    <source>
        <dbReference type="EMBL" id="MBM7510042.1"/>
    </source>
</evidence>
<keyword evidence="2" id="KW-1185">Reference proteome</keyword>
<sequence length="32" mass="3363">MRLAGLVIVVAGVWIITQVTAGEALQRLGVVE</sequence>